<sequence length="52" mass="5650">MANPLPVPACRMSSTGSNEMIPKATTPLESKTPRKLKKPDHMTATVGGREWV</sequence>
<name>A0A485CZA2_RAOPL</name>
<proteinExistence type="predicted"/>
<protein>
    <submittedName>
        <fullName evidence="2">Uncharacterized protein</fullName>
    </submittedName>
</protein>
<evidence type="ECO:0000256" key="1">
    <source>
        <dbReference type="SAM" id="MobiDB-lite"/>
    </source>
</evidence>
<reference evidence="2 3" key="1">
    <citation type="submission" date="2019-03" db="EMBL/GenBank/DDBJ databases">
        <authorList>
            <consortium name="Pathogen Informatics"/>
        </authorList>
    </citation>
    <scope>NUCLEOTIDE SEQUENCE [LARGE SCALE GENOMIC DNA]</scope>
    <source>
        <strain evidence="2 3">NCTC12998</strain>
    </source>
</reference>
<organism evidence="2 3">
    <name type="scientific">Raoultella planticola</name>
    <name type="common">Klebsiella planticola</name>
    <dbReference type="NCBI Taxonomy" id="575"/>
    <lineage>
        <taxon>Bacteria</taxon>
        <taxon>Pseudomonadati</taxon>
        <taxon>Pseudomonadota</taxon>
        <taxon>Gammaproteobacteria</taxon>
        <taxon>Enterobacterales</taxon>
        <taxon>Enterobacteriaceae</taxon>
        <taxon>Klebsiella/Raoultella group</taxon>
        <taxon>Raoultella</taxon>
    </lineage>
</organism>
<dbReference type="AlphaFoldDB" id="A0A485CZA2"/>
<evidence type="ECO:0000313" key="2">
    <source>
        <dbReference type="EMBL" id="VFS89665.1"/>
    </source>
</evidence>
<dbReference type="Proteomes" id="UP000345637">
    <property type="component" value="Unassembled WGS sequence"/>
</dbReference>
<evidence type="ECO:0000313" key="3">
    <source>
        <dbReference type="Proteomes" id="UP000345637"/>
    </source>
</evidence>
<feature type="region of interest" description="Disordered" evidence="1">
    <location>
        <begin position="1"/>
        <end position="52"/>
    </location>
</feature>
<accession>A0A485CZA2</accession>
<dbReference type="EMBL" id="CAADJE010000037">
    <property type="protein sequence ID" value="VFS89665.1"/>
    <property type="molecule type" value="Genomic_DNA"/>
</dbReference>
<gene>
    <name evidence="2" type="ORF">NCTC12998_06732</name>
</gene>